<evidence type="ECO:0000259" key="15">
    <source>
        <dbReference type="PROSITE" id="PS52019"/>
    </source>
</evidence>
<dbReference type="InterPro" id="IPR049900">
    <property type="entry name" value="PKS_mFAS_DH"/>
</dbReference>
<feature type="active site" description="Proton acceptor; for dehydratase activity" evidence="12">
    <location>
        <position position="955"/>
    </location>
</feature>
<feature type="region of interest" description="C-terminal hotdog fold" evidence="12">
    <location>
        <begin position="1061"/>
        <end position="1202"/>
    </location>
</feature>
<dbReference type="PROSITE" id="PS52019">
    <property type="entry name" value="PKS_MFAS_DH"/>
    <property type="match status" value="2"/>
</dbReference>
<keyword evidence="2" id="KW-0597">Phosphoprotein</keyword>
<dbReference type="Pfam" id="PF21089">
    <property type="entry name" value="PKS_DH_N"/>
    <property type="match status" value="2"/>
</dbReference>
<gene>
    <name evidence="16" type="ORF">HNR67_006290</name>
</gene>
<dbReference type="InterPro" id="IPR016035">
    <property type="entry name" value="Acyl_Trfase/lysoPLipase"/>
</dbReference>
<dbReference type="SUPFAM" id="SSF55048">
    <property type="entry name" value="Probable ACP-binding domain of malonyl-CoA ACP transacylase"/>
    <property type="match status" value="2"/>
</dbReference>
<dbReference type="Pfam" id="PF00698">
    <property type="entry name" value="Acyl_transf_1"/>
    <property type="match status" value="2"/>
</dbReference>
<dbReference type="FunFam" id="3.40.47.10:FF:000019">
    <property type="entry name" value="Polyketide synthase type I"/>
    <property type="match status" value="2"/>
</dbReference>
<dbReference type="Gene3D" id="1.10.1200.10">
    <property type="entry name" value="ACP-like"/>
    <property type="match status" value="2"/>
</dbReference>
<evidence type="ECO:0000256" key="8">
    <source>
        <dbReference type="ARBA" id="ARBA00060158"/>
    </source>
</evidence>
<dbReference type="InterPro" id="IPR036736">
    <property type="entry name" value="ACP-like_sf"/>
</dbReference>
<dbReference type="Pfam" id="PF00550">
    <property type="entry name" value="PP-binding"/>
    <property type="match status" value="2"/>
</dbReference>
<dbReference type="InterPro" id="IPR014031">
    <property type="entry name" value="Ketoacyl_synth_C"/>
</dbReference>
<dbReference type="SMART" id="SM00826">
    <property type="entry name" value="PKS_DH"/>
    <property type="match status" value="2"/>
</dbReference>
<dbReference type="InterPro" id="IPR049551">
    <property type="entry name" value="PKS_DH_C"/>
</dbReference>
<dbReference type="InterPro" id="IPR014043">
    <property type="entry name" value="Acyl_transferase_dom"/>
</dbReference>
<evidence type="ECO:0000256" key="7">
    <source>
        <dbReference type="ARBA" id="ARBA00052442"/>
    </source>
</evidence>
<dbReference type="InterPro" id="IPR049552">
    <property type="entry name" value="PKS_DH_N"/>
</dbReference>
<dbReference type="InterPro" id="IPR016039">
    <property type="entry name" value="Thiolase-like"/>
</dbReference>
<dbReference type="PANTHER" id="PTHR43775">
    <property type="entry name" value="FATTY ACID SYNTHASE"/>
    <property type="match status" value="1"/>
</dbReference>
<dbReference type="InterPro" id="IPR020841">
    <property type="entry name" value="PKS_Beta-ketoAc_synthase_dom"/>
</dbReference>
<dbReference type="InterPro" id="IPR001227">
    <property type="entry name" value="Ac_transferase_dom_sf"/>
</dbReference>
<dbReference type="GO" id="GO:0006633">
    <property type="term" value="P:fatty acid biosynthetic process"/>
    <property type="evidence" value="ECO:0007669"/>
    <property type="project" value="InterPro"/>
</dbReference>
<dbReference type="Pfam" id="PF22953">
    <property type="entry name" value="SpnB_Rossmann"/>
    <property type="match status" value="1"/>
</dbReference>
<evidence type="ECO:0000313" key="17">
    <source>
        <dbReference type="Proteomes" id="UP000533598"/>
    </source>
</evidence>
<evidence type="ECO:0000256" key="4">
    <source>
        <dbReference type="ARBA" id="ARBA00022737"/>
    </source>
</evidence>
<dbReference type="InterPro" id="IPR013154">
    <property type="entry name" value="ADH-like_N"/>
</dbReference>
<feature type="region of interest" description="N-terminal hotdog fold" evidence="12">
    <location>
        <begin position="923"/>
        <end position="1045"/>
    </location>
</feature>
<keyword evidence="5" id="KW-0511">Multifunctional enzyme</keyword>
<evidence type="ECO:0000313" key="16">
    <source>
        <dbReference type="EMBL" id="MBB4680172.1"/>
    </source>
</evidence>
<keyword evidence="4" id="KW-0677">Repeat</keyword>
<dbReference type="InterPro" id="IPR042104">
    <property type="entry name" value="PKS_dehydratase_sf"/>
</dbReference>
<dbReference type="Proteomes" id="UP000533598">
    <property type="component" value="Unassembled WGS sequence"/>
</dbReference>
<feature type="active site" description="Proton acceptor; for dehydratase activity" evidence="12">
    <location>
        <position position="2647"/>
    </location>
</feature>
<keyword evidence="3 16" id="KW-0808">Transferase</keyword>
<dbReference type="InterPro" id="IPR020806">
    <property type="entry name" value="PKS_PP-bd"/>
</dbReference>
<dbReference type="Pfam" id="PF08659">
    <property type="entry name" value="KR"/>
    <property type="match status" value="2"/>
</dbReference>
<dbReference type="SUPFAM" id="SSF50129">
    <property type="entry name" value="GroES-like"/>
    <property type="match status" value="1"/>
</dbReference>
<keyword evidence="6" id="KW-0012">Acyltransferase</keyword>
<dbReference type="Pfam" id="PF00109">
    <property type="entry name" value="ketoacyl-synt"/>
    <property type="match status" value="2"/>
</dbReference>
<dbReference type="PROSITE" id="PS00012">
    <property type="entry name" value="PHOSPHOPANTETHEINE"/>
    <property type="match status" value="1"/>
</dbReference>
<comment type="pathway">
    <text evidence="9">Antibiotic biosynthesis; erythromycin biosynthesis.</text>
</comment>
<dbReference type="InterPro" id="IPR020807">
    <property type="entry name" value="PKS_DH"/>
</dbReference>
<feature type="active site" description="Proton donor; for dehydratase activity" evidence="12">
    <location>
        <position position="2808"/>
    </location>
</feature>
<dbReference type="Pfam" id="PF02801">
    <property type="entry name" value="Ketoacyl-synt_C"/>
    <property type="match status" value="2"/>
</dbReference>
<feature type="domain" description="PKS/mFAS DH" evidence="15">
    <location>
        <begin position="923"/>
        <end position="1202"/>
    </location>
</feature>
<dbReference type="Gene3D" id="3.90.180.10">
    <property type="entry name" value="Medium-chain alcohol dehydrogenases, catalytic domain"/>
    <property type="match status" value="1"/>
</dbReference>
<dbReference type="Gene3D" id="3.40.47.10">
    <property type="match status" value="2"/>
</dbReference>
<dbReference type="SUPFAM" id="SSF47336">
    <property type="entry name" value="ACP-like"/>
    <property type="match status" value="2"/>
</dbReference>
<keyword evidence="1" id="KW-0596">Phosphopantetheine</keyword>
<dbReference type="GO" id="GO:0031177">
    <property type="term" value="F:phosphopantetheine binding"/>
    <property type="evidence" value="ECO:0007669"/>
    <property type="project" value="InterPro"/>
</dbReference>
<dbReference type="InterPro" id="IPR018201">
    <property type="entry name" value="Ketoacyl_synth_AS"/>
</dbReference>
<dbReference type="Pfam" id="PF16197">
    <property type="entry name" value="KAsynt_C_assoc"/>
    <property type="match status" value="2"/>
</dbReference>
<dbReference type="InterPro" id="IPR020843">
    <property type="entry name" value="ER"/>
</dbReference>
<dbReference type="PROSITE" id="PS50075">
    <property type="entry name" value="CARRIER"/>
    <property type="match status" value="2"/>
</dbReference>
<reference evidence="16 17" key="1">
    <citation type="submission" date="2020-08" db="EMBL/GenBank/DDBJ databases">
        <title>Sequencing the genomes of 1000 actinobacteria strains.</title>
        <authorList>
            <person name="Klenk H.-P."/>
        </authorList>
    </citation>
    <scope>NUCLEOTIDE SEQUENCE [LARGE SCALE GENOMIC DNA]</scope>
    <source>
        <strain evidence="16 17">DSM 44230</strain>
    </source>
</reference>
<evidence type="ECO:0000256" key="12">
    <source>
        <dbReference type="PROSITE-ProRule" id="PRU01363"/>
    </source>
</evidence>
<feature type="domain" description="PKS/mFAS DH" evidence="15">
    <location>
        <begin position="2615"/>
        <end position="2888"/>
    </location>
</feature>
<dbReference type="InterPro" id="IPR013968">
    <property type="entry name" value="PKS_KR"/>
</dbReference>
<name>A0A7W7CFA1_9PSEU</name>
<comment type="function">
    <text evidence="8">Involved in the biosynthesis of antibiotic erythromycin via the biosynthesis of its aglycone precursor, 6-deoxyerythronolide B (6-dEB).</text>
</comment>
<evidence type="ECO:0000256" key="10">
    <source>
        <dbReference type="ARBA" id="ARBA00063272"/>
    </source>
</evidence>
<evidence type="ECO:0000256" key="1">
    <source>
        <dbReference type="ARBA" id="ARBA00022450"/>
    </source>
</evidence>
<dbReference type="Gene3D" id="3.40.366.10">
    <property type="entry name" value="Malonyl-Coenzyme A Acyl Carrier Protein, domain 2"/>
    <property type="match status" value="2"/>
</dbReference>
<dbReference type="SMART" id="SM01294">
    <property type="entry name" value="PKS_PP_betabranch"/>
    <property type="match status" value="1"/>
</dbReference>
<dbReference type="InterPro" id="IPR009081">
    <property type="entry name" value="PP-bd_ACP"/>
</dbReference>
<dbReference type="PANTHER" id="PTHR43775:SF51">
    <property type="entry name" value="INACTIVE PHENOLPHTHIOCEROL SYNTHESIS POLYKETIDE SYNTHASE TYPE I PKS1-RELATED"/>
    <property type="match status" value="1"/>
</dbReference>
<protein>
    <recommendedName>
        <fullName evidence="11">6-deoxyerythronolide-B synthase</fullName>
        <ecNumber evidence="11">2.3.1.94</ecNumber>
    </recommendedName>
</protein>
<dbReference type="CDD" id="cd08956">
    <property type="entry name" value="KR_3_FAS_SDR_x"/>
    <property type="match status" value="2"/>
</dbReference>
<dbReference type="InterPro" id="IPR057326">
    <property type="entry name" value="KR_dom"/>
</dbReference>
<feature type="domain" description="Ketosynthase family 3 (KS3)" evidence="14">
    <location>
        <begin position="1740"/>
        <end position="2162"/>
    </location>
</feature>
<comment type="caution">
    <text evidence="16">The sequence shown here is derived from an EMBL/GenBank/DDBJ whole genome shotgun (WGS) entry which is preliminary data.</text>
</comment>
<dbReference type="InterPro" id="IPR011032">
    <property type="entry name" value="GroES-like_sf"/>
</dbReference>
<dbReference type="SMART" id="SM00822">
    <property type="entry name" value="PKS_KR"/>
    <property type="match status" value="2"/>
</dbReference>
<feature type="domain" description="Carrier" evidence="13">
    <location>
        <begin position="1642"/>
        <end position="1720"/>
    </location>
</feature>
<dbReference type="Gene3D" id="3.30.70.3290">
    <property type="match status" value="2"/>
</dbReference>
<dbReference type="EC" id="2.3.1.94" evidence="11"/>
<proteinExistence type="predicted"/>
<dbReference type="PROSITE" id="PS00606">
    <property type="entry name" value="KS3_1"/>
    <property type="match status" value="2"/>
</dbReference>
<dbReference type="SUPFAM" id="SSF53901">
    <property type="entry name" value="Thiolase-like"/>
    <property type="match status" value="2"/>
</dbReference>
<dbReference type="SMART" id="SM00825">
    <property type="entry name" value="PKS_KS"/>
    <property type="match status" value="2"/>
</dbReference>
<evidence type="ECO:0000256" key="6">
    <source>
        <dbReference type="ARBA" id="ARBA00023315"/>
    </source>
</evidence>
<dbReference type="GO" id="GO:0004315">
    <property type="term" value="F:3-oxoacyl-[acyl-carrier-protein] synthase activity"/>
    <property type="evidence" value="ECO:0007669"/>
    <property type="project" value="InterPro"/>
</dbReference>
<dbReference type="Pfam" id="PF13602">
    <property type="entry name" value="ADH_zinc_N_2"/>
    <property type="match status" value="1"/>
</dbReference>
<dbReference type="InterPro" id="IPR036291">
    <property type="entry name" value="NAD(P)-bd_dom_sf"/>
</dbReference>
<evidence type="ECO:0000256" key="5">
    <source>
        <dbReference type="ARBA" id="ARBA00023268"/>
    </source>
</evidence>
<dbReference type="InterPro" id="IPR014030">
    <property type="entry name" value="Ketoacyl_synth_N"/>
</dbReference>
<evidence type="ECO:0000256" key="9">
    <source>
        <dbReference type="ARBA" id="ARBA00060622"/>
    </source>
</evidence>
<dbReference type="EMBL" id="JACHMH010000001">
    <property type="protein sequence ID" value="MBB4680172.1"/>
    <property type="molecule type" value="Genomic_DNA"/>
</dbReference>
<dbReference type="InterPro" id="IPR006162">
    <property type="entry name" value="Ppantetheine_attach_site"/>
</dbReference>
<dbReference type="SUPFAM" id="SSF51735">
    <property type="entry name" value="NAD(P)-binding Rossmann-fold domains"/>
    <property type="match status" value="5"/>
</dbReference>
<dbReference type="CDD" id="cd00833">
    <property type="entry name" value="PKS"/>
    <property type="match status" value="2"/>
</dbReference>
<dbReference type="GO" id="GO:0016491">
    <property type="term" value="F:oxidoreductase activity"/>
    <property type="evidence" value="ECO:0007669"/>
    <property type="project" value="InterPro"/>
</dbReference>
<dbReference type="SMART" id="SM00823">
    <property type="entry name" value="PKS_PP"/>
    <property type="match status" value="2"/>
</dbReference>
<dbReference type="FunFam" id="3.40.366.10:FF:000002">
    <property type="entry name" value="Probable polyketide synthase 2"/>
    <property type="match status" value="1"/>
</dbReference>
<feature type="active site" description="Proton donor; for dehydratase activity" evidence="12">
    <location>
        <position position="1120"/>
    </location>
</feature>
<feature type="region of interest" description="C-terminal hotdog fold" evidence="12">
    <location>
        <begin position="2749"/>
        <end position="2888"/>
    </location>
</feature>
<dbReference type="GO" id="GO:0047879">
    <property type="term" value="F:erythronolide synthase activity"/>
    <property type="evidence" value="ECO:0007669"/>
    <property type="project" value="UniProtKB-EC"/>
</dbReference>
<evidence type="ECO:0000256" key="3">
    <source>
        <dbReference type="ARBA" id="ARBA00022679"/>
    </source>
</evidence>
<dbReference type="RefSeq" id="WP_185005833.1">
    <property type="nucleotide sequence ID" value="NZ_JACHMH010000001.1"/>
</dbReference>
<dbReference type="GO" id="GO:0004312">
    <property type="term" value="F:fatty acid synthase activity"/>
    <property type="evidence" value="ECO:0007669"/>
    <property type="project" value="TreeGrafter"/>
</dbReference>
<evidence type="ECO:0000256" key="2">
    <source>
        <dbReference type="ARBA" id="ARBA00022553"/>
    </source>
</evidence>
<organism evidence="16 17">
    <name type="scientific">Crossiella cryophila</name>
    <dbReference type="NCBI Taxonomy" id="43355"/>
    <lineage>
        <taxon>Bacteria</taxon>
        <taxon>Bacillati</taxon>
        <taxon>Actinomycetota</taxon>
        <taxon>Actinomycetes</taxon>
        <taxon>Pseudonocardiales</taxon>
        <taxon>Pseudonocardiaceae</taxon>
        <taxon>Crossiella</taxon>
    </lineage>
</organism>
<dbReference type="FunFam" id="1.10.1200.10:FF:000007">
    <property type="entry name" value="Probable polyketide synthase pks17"/>
    <property type="match status" value="1"/>
</dbReference>
<dbReference type="Gene3D" id="3.10.129.110">
    <property type="entry name" value="Polyketide synthase dehydratase"/>
    <property type="match status" value="2"/>
</dbReference>
<comment type="catalytic activity">
    <reaction evidence="7">
        <text>6 (S)-methylmalonyl-CoA + propanoyl-CoA + 6 NADPH + 12 H(+) = 6-deoxyerythronolide B + 6 CO2 + 6 NADP(+) + 7 CoA + H2O</text>
        <dbReference type="Rhea" id="RHEA:23068"/>
        <dbReference type="ChEBI" id="CHEBI:15377"/>
        <dbReference type="ChEBI" id="CHEBI:15378"/>
        <dbReference type="ChEBI" id="CHEBI:16089"/>
        <dbReference type="ChEBI" id="CHEBI:16526"/>
        <dbReference type="ChEBI" id="CHEBI:57287"/>
        <dbReference type="ChEBI" id="CHEBI:57327"/>
        <dbReference type="ChEBI" id="CHEBI:57392"/>
        <dbReference type="ChEBI" id="CHEBI:57783"/>
        <dbReference type="ChEBI" id="CHEBI:58349"/>
        <dbReference type="EC" id="2.3.1.94"/>
    </reaction>
</comment>
<feature type="domain" description="Carrier" evidence="13">
    <location>
        <begin position="3655"/>
        <end position="3730"/>
    </location>
</feature>
<dbReference type="SMART" id="SM00829">
    <property type="entry name" value="PKS_ER"/>
    <property type="match status" value="1"/>
</dbReference>
<dbReference type="SUPFAM" id="SSF52151">
    <property type="entry name" value="FabD/lysophospholipase-like"/>
    <property type="match status" value="2"/>
</dbReference>
<dbReference type="InterPro" id="IPR032821">
    <property type="entry name" value="PKS_assoc"/>
</dbReference>
<dbReference type="PROSITE" id="PS52004">
    <property type="entry name" value="KS3_2"/>
    <property type="match status" value="2"/>
</dbReference>
<comment type="subunit">
    <text evidence="10">Homodimer. Erythronolide synthase is composed of EryAI, EryAII and EryAIII multimodular (2 modules) polypeptides each coding for a functional synthase subunit which participates in 2 of the six FAS-like elongation steps required for formation of the polyketide. Module 1, 2, 3, 4, 5, and 6 participating in biosynthesis steps 1, 2, 3, 4, 5, and 6, respectively.</text>
</comment>
<dbReference type="SMART" id="SM00827">
    <property type="entry name" value="PKS_AT"/>
    <property type="match status" value="2"/>
</dbReference>
<accession>A0A7W7CFA1</accession>
<dbReference type="Gene3D" id="3.40.50.11460">
    <property type="match status" value="1"/>
</dbReference>
<dbReference type="InterPro" id="IPR016036">
    <property type="entry name" value="Malonyl_transacylase_ACP-bd"/>
</dbReference>
<feature type="region of interest" description="N-terminal hotdog fold" evidence="12">
    <location>
        <begin position="2615"/>
        <end position="2736"/>
    </location>
</feature>
<dbReference type="Pfam" id="PF14765">
    <property type="entry name" value="PS-DH"/>
    <property type="match status" value="2"/>
</dbReference>
<evidence type="ECO:0000259" key="14">
    <source>
        <dbReference type="PROSITE" id="PS52004"/>
    </source>
</evidence>
<sequence>MTATEQKLREYLKRATSELNALREERARSSEPIAVLAMSCRFPGGISSPEDLWRLLAAGEEAIGPLPGDRGWDLETLYDPDPDNPGTLYARAGGFLDGAGEFDAAFFGISPREALAMDPQQRLLLENAWEALERARIVPESLRGSDVGVYIGTNGQDYAGLTQGSGDSEGHALTGGAASVLAGRISYVLGLEGPAVTVDTACSSSLVALHSAVRALRAGECSLALAGGATVMAGPQLLVEFSRQGGLSPDGRCRAFSEDADGTGFSEGSGLVLLQPLSAALASGRPILAVIRGSAINSDGASNGLSAPSASAQQRVIRAALADAELDAAEVDLLEAHGTGTRLGDPIEARALLATYGKARAGGTPALLGGVKSNLGHTQAAAGVAGFIKIVEALRRGEAPRSLHAQEPSSRVDWSVGGINLVTEHQVLPAADRPYRAGISAFGISGTNAHMIVEQAPTAEPAPAAEPVDEAPIVPWVLSGHTEAALRAQAESLAEAVAGQRPADVAWSLVSTRARLARRAAVIGSEADELIAGLRAIAAGESIPGVVTGSALSGKTAFVFPGQGAQRAAMGAELYRRFPAFAAAYDAVCAHLDPLLPRPLREITFAAKDTPEAELLNQIGFTQPALFAFQVALYRLVESWGVTPNYVLGYSTGELAAAHVAGVWSLPDACSLVAARGLLMQSLPPGGAMLAVRASEQDLLPLLENREHELVAGLVNGPNSVILSGTVAAIEEVTDTLLAQGREVKRLVMEHAYHSPLMEPMLAEFAEVAGRATAREPEIGLVSNVTGGLISAEVCDPGYWVSHVRSTVRFAAGVDTLLEAGVTKFLELGPDGSGAAMVGDCVADARQRVAVVAAQRRDRPEAEAVLTGLAEAHAHGIEVDWPAVFAGTDLRPVDLPTYPFQHSRYWVTPRGADGALELAPLTHPWLIVEPALAGGLGQVLAGRLSVPEHPWLGDHVVHGHIVLAGTGLMELAIAAAHRLGLAQVNSLVMIAPMMLPETSSVRVQVAIGPAVDGRHPIAIHSRPSGADHEWTLHAAGELDSAPDPTDAPEFAELREWPVPGAEAVELDGLYDRFADQGVDYGPGFLTTTGLWVRDGIGYGTVRLPDDLDGEPYALHPALLDGALNVMRACADGGQTADHVQMPFEWSGVELFATGASELRVRVQAEATSDGRRLSVWLADTTGAPVARVQRLDLRTARPEQIQAGAGRTQDLYRIEEQRVALPAEPAARPSTFTGTLPLGELPGDIERVIIDATGREDFPVAEAAAEALAAIQRILTEAPAAELVWVSGGGLAGAAVRGLLRSARAEHPDRVLRWIDVGTRTLPETALDLPEPEVLVREDGLYTPRLARLFDEINETVRLDPDGTVLITGGTGQLGAAVAQHLVRTHGVRHLVLTSRRGPDAPGATELAETLAAAGAQARIVACDVADRDAVAALLATIDTPLTAVVHLAGVLDDGLLLHQNGARLAEVFAAKVSGALHLCELTRDAPLAAFVLFSSAAGVLGTAGQSTYAAANSVLDEIAARRQRAGLPATSLAWGLWEPDADGMTGHLGTAELARMRRQGIVAFPLRHGLGLLDTALGRTESALAPVRLDLRGPRQEAEQGGHLSAVLRTLVRLAPRQAAARTADEPGTLKDRLAALPRDKQLAELTAIVVREAAGVLGITDPSGVPVDEALVSRGLDSLMAVELRRRLTAATGAALTSTLAFDYPTPEAIAGRIAAILELTPRAATTTSARPQTAADDDPVVIVGMACRYPGGIEGPADLWRLVAAGTDTTADFPLDRGWDTARLFDPTPDRLGTSHTRLGSFLYGAGDFDAAFFGMSPREAMATDAQHRLLLENAWEALEHAGIDPGTLKGSETGVFAGVMYSDYATLLGGGEFEGFQSTGSAPSVASGRVSYALGLEGPAVTVDTACSSSLVALHLGTRALRSGECSLALVGGVTVLSTPSLFVEFSRQGGLAIDGRCKAFSDSADGTGWGEGVGVLVLERLSDAVRLGHRVRAIVRGTAVNQDGASNGLTAPNGPSQQRVILSALHDAGVSAAEVDVVEGHGTGTTLGDPIEAQALVDVYGQSRPTPLLLGSIKSNFGHTQAAAGVAGVIKMVQAMEHGAAPKTLHVSDRTSHVDWAAGSVELLTETVPWPEADRPRRAGVSSFGASGTNAHVILEQAPDQPVGRAAEIGVVPLVLSAKSTEALRAQAARLADALADGPTNVGFSLATGRAALPVRTVVVGGNSAELADSLRAFAESGTAPTPGAGARSIFVFPGQGSQWVGMGRELLDESPVFAARFAECAEALAPHVDWNLTDALADEELLARVDVVQPVTWAVNVSLAAVWQSLGVQPDAVVGHSQGEVAAAVVAGGLSLPDGALVVARRSQLIARLLAGRGGMASVALPVAEVEARLREGVGIAAVNGPAAVVVSGEVAALEEFVRGCEAEELRVKRIAVDYASHSHFVADLETELGQVLAEVRPRTGEIPFYSTVTGDWLDTANLDGGYWFRNLRQRVDFHGSVQRLIEAGHRRVVEVSPHPVLVAEIEATLDAAGVEGVVTGSLRRGEGGARRLLDSVGQWWSRGGAVDWAAWFAGTGARSVDLPTYPFQHQRFWPAPKISGDASAFGLTATNHPVLGAAVPLGDGSGVLLTGRLSRDNQQWLSDHQVNGTAILPATAFVELAVRAGDEVDCGRVEELILGAPLVLPTGREVEIQVKVEAPDEDGRRTLAVHARTAEAAWTRHATGVLAPGTPDQAPDFDAVWPPRGAVEIDLTAFYDQAADSGYQYGPAFRGLTRAWHADGEVLAEVTLPERLSVTGFGLHPALLDAALQTVLLSDQEVAAGALPFAWEHADLHATGATALRARLRHLGADGNDSLVALTVADETGAPVFSTQSLRLRAASGEALASNEPVSLYTVDWTPLTTAGSDPADLVTVTDLAELAEIPPTVLFELSTVSGDPVGAAHDTAELTLTLVQQWLAEQYDGSRLVLITQGARSGRDLAAATAWGLVRTALSEHPGRFGLLDVESTEDTILALPHLAEGAEPQLAVIDGQVCVPRLAPDTSTLLAPVHRRDWRMDARNPGSVDGLGLVPTTAADLPLTEGKVRVAIRAAGINFRDVLGTLGYGKVLDQIEGMAGQMGAEAVGVVVETGPGVDDLAPGDRVLGVVDGGFGPMVVVDHRHVARIPAAWTDVEAASVPAAFLTAYYGLVDIAALKPGEKVLIHAGTGGVGMAAIQLAQHLGAEVYATASEPKWDTLRGLGIPEDHIASTRSLDFATQFPTVDVVLNSLANEFVDASLGLLAPGGRFAEMGVNDVRTAAELEPWPGVVYEAFHVDEAGPERTRGMLDELLELFAKGAITPLPTRSWDLRRAVDAFRFMSQAKHTGKLVLTIPRTWDPTRAVLITGGTGGLGRELARHLASQGFDWLVLASRSGANAEGATELAEELAATGTRAEIVACDTSDPVAVQALIADLTARGGLTAVVHAAGVLDDATVDSLTPEQLHRVLRPKVDAAWHLHQATRELDLAGFVVFSSATGVLGTAGQANYAAANAWLDALCQQRRADGLAAVSLAWGAWAQATGMTGHLSAADHDRLRRKGIVPFTVAQGLAMFDAAAATDRALTLPLVLDRNALAADPDLSAVLRELTKKDRRSAAKTSAGAGGLEARLATLSPEARRELLGAIAREHVASVLGFSGADAVAPDRTFKDLGFDSLTAVELRNKLGSAVGRRLPATLVFDYPTINALVGHLLTEFNLTDAAKVESPLELLGQLETALSDPAAARADRAVLLRRLDELAAALRHDEPREDGPSEDDINSVSVEELFDLIDDNFAAPQE</sequence>
<feature type="domain" description="Ketosynthase family 3 (KS3)" evidence="14">
    <location>
        <begin position="30"/>
        <end position="455"/>
    </location>
</feature>
<evidence type="ECO:0000256" key="11">
    <source>
        <dbReference type="ARBA" id="ARBA00066981"/>
    </source>
</evidence>
<evidence type="ECO:0000259" key="13">
    <source>
        <dbReference type="PROSITE" id="PS50075"/>
    </source>
</evidence>
<dbReference type="Gene3D" id="3.40.50.720">
    <property type="entry name" value="NAD(P)-binding Rossmann-like Domain"/>
    <property type="match status" value="2"/>
</dbReference>
<dbReference type="InterPro" id="IPR055123">
    <property type="entry name" value="SpnB-like_Rossmann"/>
</dbReference>
<dbReference type="Pfam" id="PF08240">
    <property type="entry name" value="ADH_N"/>
    <property type="match status" value="1"/>
</dbReference>
<keyword evidence="17" id="KW-1185">Reference proteome</keyword>
<dbReference type="InterPro" id="IPR050091">
    <property type="entry name" value="PKS_NRPS_Biosynth_Enz"/>
</dbReference>
<dbReference type="CDD" id="cd05195">
    <property type="entry name" value="enoyl_red"/>
    <property type="match status" value="1"/>
</dbReference>